<dbReference type="RefSeq" id="WP_130289078.1">
    <property type="nucleotide sequence ID" value="NZ_SHKL01000001.1"/>
</dbReference>
<evidence type="ECO:0000313" key="2">
    <source>
        <dbReference type="Proteomes" id="UP000291591"/>
    </source>
</evidence>
<dbReference type="SUPFAM" id="SSF109854">
    <property type="entry name" value="DinB/YfiT-like putative metalloenzymes"/>
    <property type="match status" value="1"/>
</dbReference>
<dbReference type="EMBL" id="SHKL01000001">
    <property type="protein sequence ID" value="RZT84486.1"/>
    <property type="molecule type" value="Genomic_DNA"/>
</dbReference>
<comment type="caution">
    <text evidence="1">The sequence shown here is derived from an EMBL/GenBank/DDBJ whole genome shotgun (WGS) entry which is preliminary data.</text>
</comment>
<gene>
    <name evidence="1" type="ORF">EV383_1328</name>
</gene>
<evidence type="ECO:0000313" key="1">
    <source>
        <dbReference type="EMBL" id="RZT84486.1"/>
    </source>
</evidence>
<dbReference type="Proteomes" id="UP000291591">
    <property type="component" value="Unassembled WGS sequence"/>
</dbReference>
<accession>A0A4Q7US70</accession>
<dbReference type="InterPro" id="IPR007061">
    <property type="entry name" value="MST-like"/>
</dbReference>
<dbReference type="AlphaFoldDB" id="A0A4Q7US70"/>
<keyword evidence="2" id="KW-1185">Reference proteome</keyword>
<reference evidence="1 2" key="1">
    <citation type="submission" date="2019-02" db="EMBL/GenBank/DDBJ databases">
        <title>Sequencing the genomes of 1000 actinobacteria strains.</title>
        <authorList>
            <person name="Klenk H.-P."/>
        </authorList>
    </citation>
    <scope>NUCLEOTIDE SEQUENCE [LARGE SCALE GENOMIC DNA]</scope>
    <source>
        <strain evidence="1 2">DSM 45779</strain>
    </source>
</reference>
<dbReference type="Pfam" id="PF04978">
    <property type="entry name" value="MST"/>
    <property type="match status" value="1"/>
</dbReference>
<protein>
    <submittedName>
        <fullName evidence="1">Uncharacterized protein DUF664</fullName>
    </submittedName>
</protein>
<name>A0A4Q7US70_PSEST</name>
<proteinExistence type="predicted"/>
<dbReference type="OrthoDB" id="4548523at2"/>
<organism evidence="1 2">
    <name type="scientific">Pseudonocardia sediminis</name>
    <dbReference type="NCBI Taxonomy" id="1397368"/>
    <lineage>
        <taxon>Bacteria</taxon>
        <taxon>Bacillati</taxon>
        <taxon>Actinomycetota</taxon>
        <taxon>Actinomycetes</taxon>
        <taxon>Pseudonocardiales</taxon>
        <taxon>Pseudonocardiaceae</taxon>
        <taxon>Pseudonocardia</taxon>
    </lineage>
</organism>
<sequence length="188" mass="20379">MSDTTSATTLVDAFTDAGGEPTGERAVLLETLAKHRMLLRYTVRGLSDDDARRRPTASALTLAGLLKHVAECEAGWVDFILTGVVAGSESWAEWSPDTDAERDDFTLDDGDTLERLLARYDEVAARTDALVATVDLDVAYPLPDAPWFPAGTRWSARHALSHIIGETAQHSGHADILRETLDGQKSMG</sequence>
<dbReference type="InterPro" id="IPR034660">
    <property type="entry name" value="DinB/YfiT-like"/>
</dbReference>
<dbReference type="Gene3D" id="1.20.120.450">
    <property type="entry name" value="dinb family like domain"/>
    <property type="match status" value="1"/>
</dbReference>